<gene>
    <name evidence="9" type="ORF">ZOSMA_24G00420</name>
</gene>
<keyword evidence="4" id="KW-0378">Hydrolase</keyword>
<evidence type="ECO:0000256" key="1">
    <source>
        <dbReference type="ARBA" id="ARBA00008455"/>
    </source>
</evidence>
<evidence type="ECO:0000259" key="8">
    <source>
        <dbReference type="SMART" id="SM00848"/>
    </source>
</evidence>
<dbReference type="InterPro" id="IPR025660">
    <property type="entry name" value="Pept_his_AS"/>
</dbReference>
<comment type="similarity">
    <text evidence="1">Belongs to the peptidase C1 family.</text>
</comment>
<dbReference type="InterPro" id="IPR039417">
    <property type="entry name" value="Peptidase_C1A_papain-like"/>
</dbReference>
<dbReference type="GO" id="GO:0051603">
    <property type="term" value="P:proteolysis involved in protein catabolic process"/>
    <property type="evidence" value="ECO:0000318"/>
    <property type="project" value="GO_Central"/>
</dbReference>
<evidence type="ECO:0000259" key="7">
    <source>
        <dbReference type="SMART" id="SM00645"/>
    </source>
</evidence>
<dbReference type="GO" id="GO:0004197">
    <property type="term" value="F:cysteine-type endopeptidase activity"/>
    <property type="evidence" value="ECO:0000318"/>
    <property type="project" value="GO_Central"/>
</dbReference>
<dbReference type="PROSITE" id="PS00639">
    <property type="entry name" value="THIOL_PROTEASE_HIS"/>
    <property type="match status" value="1"/>
</dbReference>
<dbReference type="SUPFAM" id="SSF54001">
    <property type="entry name" value="Cysteine proteinases"/>
    <property type="match status" value="1"/>
</dbReference>
<dbReference type="PROSITE" id="PS00139">
    <property type="entry name" value="THIOL_PROTEASE_CYS"/>
    <property type="match status" value="1"/>
</dbReference>
<evidence type="ECO:0000256" key="3">
    <source>
        <dbReference type="ARBA" id="ARBA00022729"/>
    </source>
</evidence>
<reference evidence="10" key="1">
    <citation type="journal article" date="2016" name="Nature">
        <title>The genome of the seagrass Zostera marina reveals angiosperm adaptation to the sea.</title>
        <authorList>
            <person name="Olsen J.L."/>
            <person name="Rouze P."/>
            <person name="Verhelst B."/>
            <person name="Lin Y.-C."/>
            <person name="Bayer T."/>
            <person name="Collen J."/>
            <person name="Dattolo E."/>
            <person name="De Paoli E."/>
            <person name="Dittami S."/>
            <person name="Maumus F."/>
            <person name="Michel G."/>
            <person name="Kersting A."/>
            <person name="Lauritano C."/>
            <person name="Lohaus R."/>
            <person name="Toepel M."/>
            <person name="Tonon T."/>
            <person name="Vanneste K."/>
            <person name="Amirebrahimi M."/>
            <person name="Brakel J."/>
            <person name="Bostroem C."/>
            <person name="Chovatia M."/>
            <person name="Grimwood J."/>
            <person name="Jenkins J.W."/>
            <person name="Jueterbock A."/>
            <person name="Mraz A."/>
            <person name="Stam W.T."/>
            <person name="Tice H."/>
            <person name="Bornberg-Bauer E."/>
            <person name="Green P.J."/>
            <person name="Pearson G.A."/>
            <person name="Procaccini G."/>
            <person name="Duarte C.M."/>
            <person name="Schmutz J."/>
            <person name="Reusch T.B.H."/>
            <person name="Van de Peer Y."/>
        </authorList>
    </citation>
    <scope>NUCLEOTIDE SEQUENCE [LARGE SCALE GENOMIC DNA]</scope>
    <source>
        <strain evidence="10">cv. Finnish</strain>
    </source>
</reference>
<dbReference type="Pfam" id="PF08246">
    <property type="entry name" value="Inhibitor_I29"/>
    <property type="match status" value="1"/>
</dbReference>
<dbReference type="FunFam" id="3.90.70.10:FF:000067">
    <property type="entry name" value="Senescence-specific cysteine protease"/>
    <property type="match status" value="1"/>
</dbReference>
<dbReference type="Proteomes" id="UP000036987">
    <property type="component" value="Unassembled WGS sequence"/>
</dbReference>
<organism evidence="9 10">
    <name type="scientific">Zostera marina</name>
    <name type="common">Eelgrass</name>
    <dbReference type="NCBI Taxonomy" id="29655"/>
    <lineage>
        <taxon>Eukaryota</taxon>
        <taxon>Viridiplantae</taxon>
        <taxon>Streptophyta</taxon>
        <taxon>Embryophyta</taxon>
        <taxon>Tracheophyta</taxon>
        <taxon>Spermatophyta</taxon>
        <taxon>Magnoliopsida</taxon>
        <taxon>Liliopsida</taxon>
        <taxon>Zosteraceae</taxon>
        <taxon>Zostera</taxon>
    </lineage>
</organism>
<protein>
    <submittedName>
        <fullName evidence="9">KDEL-tailed cysteine endopeptidase CEP1</fullName>
    </submittedName>
</protein>
<dbReference type="InterPro" id="IPR025661">
    <property type="entry name" value="Pept_asp_AS"/>
</dbReference>
<evidence type="ECO:0000313" key="10">
    <source>
        <dbReference type="Proteomes" id="UP000036987"/>
    </source>
</evidence>
<feature type="domain" description="Cathepsin propeptide inhibitor" evidence="8">
    <location>
        <begin position="28"/>
        <end position="87"/>
    </location>
</feature>
<dbReference type="Pfam" id="PF00112">
    <property type="entry name" value="Peptidase_C1"/>
    <property type="match status" value="1"/>
</dbReference>
<dbReference type="PROSITE" id="PS00640">
    <property type="entry name" value="THIOL_PROTEASE_ASN"/>
    <property type="match status" value="1"/>
</dbReference>
<evidence type="ECO:0000256" key="6">
    <source>
        <dbReference type="ARBA" id="ARBA00023157"/>
    </source>
</evidence>
<evidence type="ECO:0000313" key="9">
    <source>
        <dbReference type="EMBL" id="KMZ68021.1"/>
    </source>
</evidence>
<keyword evidence="5" id="KW-0788">Thiol protease</keyword>
<dbReference type="OrthoDB" id="10253408at2759"/>
<dbReference type="PANTHER" id="PTHR12411">
    <property type="entry name" value="CYSTEINE PROTEASE FAMILY C1-RELATED"/>
    <property type="match status" value="1"/>
</dbReference>
<evidence type="ECO:0000256" key="2">
    <source>
        <dbReference type="ARBA" id="ARBA00022670"/>
    </source>
</evidence>
<comment type="caution">
    <text evidence="9">The sequence shown here is derived from an EMBL/GenBank/DDBJ whole genome shotgun (WGS) entry which is preliminary data.</text>
</comment>
<dbReference type="InterPro" id="IPR013128">
    <property type="entry name" value="Peptidase_C1A"/>
</dbReference>
<dbReference type="AlphaFoldDB" id="A0A0K9PGC9"/>
<dbReference type="OMA" id="GREKHTH"/>
<evidence type="ECO:0000256" key="4">
    <source>
        <dbReference type="ARBA" id="ARBA00022801"/>
    </source>
</evidence>
<keyword evidence="3" id="KW-0732">Signal</keyword>
<dbReference type="InterPro" id="IPR013201">
    <property type="entry name" value="Prot_inhib_I29"/>
</dbReference>
<dbReference type="GO" id="GO:0005615">
    <property type="term" value="C:extracellular space"/>
    <property type="evidence" value="ECO:0000318"/>
    <property type="project" value="GO_Central"/>
</dbReference>
<dbReference type="InterPro" id="IPR038765">
    <property type="entry name" value="Papain-like_cys_pep_sf"/>
</dbReference>
<feature type="domain" description="Peptidase C1A papain C-terminal" evidence="7">
    <location>
        <begin position="119"/>
        <end position="330"/>
    </location>
</feature>
<dbReference type="Gene3D" id="3.90.70.10">
    <property type="entry name" value="Cysteine proteinases"/>
    <property type="match status" value="1"/>
</dbReference>
<keyword evidence="10" id="KW-1185">Reference proteome</keyword>
<dbReference type="STRING" id="29655.A0A0K9PGC9"/>
<accession>A0A0K9PGC9</accession>
<keyword evidence="2" id="KW-0645">Protease</keyword>
<sequence>MTMNRVIPDPNSMALGSFIEGLPIARRYKKWLARYGNHLPSIMSNWDVKDRFQIYKKNVEFINKFNSQNHSYTMTDNKFAVLTTDEFKTLMRGFGREKHTHGESVHRNLKSFSCNLTTAPLSVDWRKEGAVGPVKNQLDCGSCWAFSVVAAVEGLTQINTGKLLSLSEQQLIDCNVENNGCDGGNEGKAFKYIQQYGGLTTSDNYPYEEKVNKCKDTLEIAATIKGYEWLDSGEDCLLNAVAKQPVAVGVDASEFQLYEGGIFGCSPYKPDLSHSVTVVGYGNTDKMGDYWIIKNSWGEDWGEDGYMRIQRNIRDGEGNCGIAKAASYPY</sequence>
<name>A0A0K9PGC9_ZOSMR</name>
<dbReference type="InterPro" id="IPR000169">
    <property type="entry name" value="Pept_cys_AS"/>
</dbReference>
<dbReference type="EMBL" id="LFYR01000864">
    <property type="protein sequence ID" value="KMZ68021.1"/>
    <property type="molecule type" value="Genomic_DNA"/>
</dbReference>
<dbReference type="GO" id="GO:0005764">
    <property type="term" value="C:lysosome"/>
    <property type="evidence" value="ECO:0000318"/>
    <property type="project" value="GO_Central"/>
</dbReference>
<dbReference type="PRINTS" id="PR00705">
    <property type="entry name" value="PAPAIN"/>
</dbReference>
<evidence type="ECO:0000256" key="5">
    <source>
        <dbReference type="ARBA" id="ARBA00022807"/>
    </source>
</evidence>
<dbReference type="CDD" id="cd02248">
    <property type="entry name" value="Peptidase_C1A"/>
    <property type="match status" value="1"/>
</dbReference>
<dbReference type="SMART" id="SM00848">
    <property type="entry name" value="Inhibitor_I29"/>
    <property type="match status" value="1"/>
</dbReference>
<keyword evidence="6" id="KW-1015">Disulfide bond</keyword>
<dbReference type="InterPro" id="IPR000668">
    <property type="entry name" value="Peptidase_C1A_C"/>
</dbReference>
<proteinExistence type="inferred from homology"/>
<dbReference type="SMART" id="SM00645">
    <property type="entry name" value="Pept_C1"/>
    <property type="match status" value="1"/>
</dbReference>